<comment type="caution">
    <text evidence="2">The sequence shown here is derived from an EMBL/GenBank/DDBJ whole genome shotgun (WGS) entry which is preliminary data.</text>
</comment>
<protein>
    <submittedName>
        <fullName evidence="2">Uncharacterized protein</fullName>
    </submittedName>
</protein>
<keyword evidence="1" id="KW-0472">Membrane</keyword>
<evidence type="ECO:0000256" key="1">
    <source>
        <dbReference type="SAM" id="Phobius"/>
    </source>
</evidence>
<reference evidence="2 3" key="1">
    <citation type="journal article" date="2020" name="ISME J.">
        <title>Comparative genomics reveals insights into cyanobacterial evolution and habitat adaptation.</title>
        <authorList>
            <person name="Chen M.Y."/>
            <person name="Teng W.K."/>
            <person name="Zhao L."/>
            <person name="Hu C.X."/>
            <person name="Zhou Y.K."/>
            <person name="Han B.P."/>
            <person name="Song L.R."/>
            <person name="Shu W.S."/>
        </authorList>
    </citation>
    <scope>NUCLEOTIDE SEQUENCE [LARGE SCALE GENOMIC DNA]</scope>
    <source>
        <strain evidence="2 3">FACHB-196</strain>
    </source>
</reference>
<sequence length="45" mass="5247">MNQKHENHKVITDKNRQSPLVRNGFIFIFSVILFVAAIYYGIINP</sequence>
<organism evidence="2 3">
    <name type="scientific">Anabaena lutea FACHB-196</name>
    <dbReference type="NCBI Taxonomy" id="2692881"/>
    <lineage>
        <taxon>Bacteria</taxon>
        <taxon>Bacillati</taxon>
        <taxon>Cyanobacteriota</taxon>
        <taxon>Cyanophyceae</taxon>
        <taxon>Nostocales</taxon>
        <taxon>Nostocaceae</taxon>
        <taxon>Anabaena</taxon>
    </lineage>
</organism>
<dbReference type="EMBL" id="JACJST010000006">
    <property type="protein sequence ID" value="MBD2567991.1"/>
    <property type="molecule type" value="Genomic_DNA"/>
</dbReference>
<dbReference type="RefSeq" id="WP_190713473.1">
    <property type="nucleotide sequence ID" value="NZ_JACJST010000006.1"/>
</dbReference>
<accession>A0ABR8FCX8</accession>
<gene>
    <name evidence="2" type="ORF">H6G59_08735</name>
</gene>
<evidence type="ECO:0000313" key="3">
    <source>
        <dbReference type="Proteomes" id="UP000640531"/>
    </source>
</evidence>
<feature type="transmembrane region" description="Helical" evidence="1">
    <location>
        <begin position="20"/>
        <end position="42"/>
    </location>
</feature>
<keyword evidence="1" id="KW-0812">Transmembrane</keyword>
<name>A0ABR8FCX8_9NOST</name>
<proteinExistence type="predicted"/>
<keyword evidence="1" id="KW-1133">Transmembrane helix</keyword>
<evidence type="ECO:0000313" key="2">
    <source>
        <dbReference type="EMBL" id="MBD2567991.1"/>
    </source>
</evidence>
<dbReference type="Proteomes" id="UP000640531">
    <property type="component" value="Unassembled WGS sequence"/>
</dbReference>
<keyword evidence="3" id="KW-1185">Reference proteome</keyword>